<gene>
    <name evidence="1" type="ORF">UY3_13150</name>
</gene>
<dbReference type="Proteomes" id="UP000031443">
    <property type="component" value="Unassembled WGS sequence"/>
</dbReference>
<proteinExistence type="predicted"/>
<evidence type="ECO:0000313" key="1">
    <source>
        <dbReference type="EMBL" id="EMP29780.1"/>
    </source>
</evidence>
<name>M7B2T3_CHEMY</name>
<accession>M7B2T3</accession>
<sequence>MGAAGSGGQHIPWPMLLPTDPIGLEWQTAASGSCDQLNLQMLQTTPFDHYSLRIQQPSAPVPNSTIKKLHDLQPSPIPDGSACSLLSVCNAQVLDCSGIILEYVYISNVQYLLGSRSSSGKNADTNTDQITVLMLVTVAGTQCREAEQQLELVRYPVCYTQ</sequence>
<reference evidence="2" key="1">
    <citation type="journal article" date="2013" name="Nat. Genet.">
        <title>The draft genomes of soft-shell turtle and green sea turtle yield insights into the development and evolution of the turtle-specific body plan.</title>
        <authorList>
            <person name="Wang Z."/>
            <person name="Pascual-Anaya J."/>
            <person name="Zadissa A."/>
            <person name="Li W."/>
            <person name="Niimura Y."/>
            <person name="Huang Z."/>
            <person name="Li C."/>
            <person name="White S."/>
            <person name="Xiong Z."/>
            <person name="Fang D."/>
            <person name="Wang B."/>
            <person name="Ming Y."/>
            <person name="Chen Y."/>
            <person name="Zheng Y."/>
            <person name="Kuraku S."/>
            <person name="Pignatelli M."/>
            <person name="Herrero J."/>
            <person name="Beal K."/>
            <person name="Nozawa M."/>
            <person name="Li Q."/>
            <person name="Wang J."/>
            <person name="Zhang H."/>
            <person name="Yu L."/>
            <person name="Shigenobu S."/>
            <person name="Wang J."/>
            <person name="Liu J."/>
            <person name="Flicek P."/>
            <person name="Searle S."/>
            <person name="Wang J."/>
            <person name="Kuratani S."/>
            <person name="Yin Y."/>
            <person name="Aken B."/>
            <person name="Zhang G."/>
            <person name="Irie N."/>
        </authorList>
    </citation>
    <scope>NUCLEOTIDE SEQUENCE [LARGE SCALE GENOMIC DNA]</scope>
</reference>
<protein>
    <submittedName>
        <fullName evidence="1">Uncharacterized protein</fullName>
    </submittedName>
</protein>
<dbReference type="EMBL" id="KB554236">
    <property type="protein sequence ID" value="EMP29780.1"/>
    <property type="molecule type" value="Genomic_DNA"/>
</dbReference>
<evidence type="ECO:0000313" key="2">
    <source>
        <dbReference type="Proteomes" id="UP000031443"/>
    </source>
</evidence>
<dbReference type="AlphaFoldDB" id="M7B2T3"/>
<organism evidence="1 2">
    <name type="scientific">Chelonia mydas</name>
    <name type="common">Green sea-turtle</name>
    <name type="synonym">Chelonia agassizi</name>
    <dbReference type="NCBI Taxonomy" id="8469"/>
    <lineage>
        <taxon>Eukaryota</taxon>
        <taxon>Metazoa</taxon>
        <taxon>Chordata</taxon>
        <taxon>Craniata</taxon>
        <taxon>Vertebrata</taxon>
        <taxon>Euteleostomi</taxon>
        <taxon>Archelosauria</taxon>
        <taxon>Testudinata</taxon>
        <taxon>Testudines</taxon>
        <taxon>Cryptodira</taxon>
        <taxon>Durocryptodira</taxon>
        <taxon>Americhelydia</taxon>
        <taxon>Chelonioidea</taxon>
        <taxon>Cheloniidae</taxon>
        <taxon>Chelonia</taxon>
    </lineage>
</organism>
<keyword evidence="2" id="KW-1185">Reference proteome</keyword>